<proteinExistence type="predicted"/>
<evidence type="ECO:0000313" key="8">
    <source>
        <dbReference type="Proteomes" id="UP000780801"/>
    </source>
</evidence>
<feature type="domain" description="Myosin-binding" evidence="6">
    <location>
        <begin position="174"/>
        <end position="289"/>
    </location>
</feature>
<feature type="compositionally biased region" description="Polar residues" evidence="5">
    <location>
        <begin position="141"/>
        <end position="154"/>
    </location>
</feature>
<feature type="compositionally biased region" description="Low complexity" evidence="5">
    <location>
        <begin position="76"/>
        <end position="92"/>
    </location>
</feature>
<keyword evidence="2" id="KW-0812">Transmembrane</keyword>
<dbReference type="GO" id="GO:0017022">
    <property type="term" value="F:myosin binding"/>
    <property type="evidence" value="ECO:0007669"/>
    <property type="project" value="InterPro"/>
</dbReference>
<feature type="region of interest" description="Disordered" evidence="5">
    <location>
        <begin position="128"/>
        <end position="170"/>
    </location>
</feature>
<evidence type="ECO:0000256" key="2">
    <source>
        <dbReference type="ARBA" id="ARBA00022692"/>
    </source>
</evidence>
<keyword evidence="3" id="KW-1133">Transmembrane helix</keyword>
<feature type="region of interest" description="Disordered" evidence="5">
    <location>
        <begin position="60"/>
        <end position="110"/>
    </location>
</feature>
<sequence>MYHITPSSRPDSPGEHDGAASAHEPRFGSMAGNNRRSMDSDHMVLTTSPTVEIRPPLATSIAINTSPHQRQHTRRNSSLSRRSRTTAGGSNRNSRVFGESTPAPSVTISTDNQRFLYSDYSRTTRQHHTSWSASEGEESDSATGSSTANISPRSSAYLHPGDDSPMMTGAPEMTSLERLRKGFQRMHGYRREFLCELLSIRRKSRKGRQGLHELKDYDKNWSVVRDVLHEGMAGIDELVDDLSKVLDTELYTLPRIDPQSNDSAQDKRVQPFVHRLASLEQHIRGVQAKIYICNEDIKEAICHDPMDLEKQRLLELQYESISEDISMMASEWQYGKSALALVMDPSSSKATSHFNHMMEDDLAEMHGAGLPYLGEAGMGPVIDSMEQPDDENALLSLTSKREEVFEASTEHELSGMSRGTTATGPKMTRAERIQHQRALREQEEQKKAKTYNSTRMVHELKDVLGRRRQLREGVDEDEPAHARMPHSQSAPILSSSATASALGIMIDTVNLESLSEDSSLSVAGSSPTLLCSATTNTTNTTMLTAVEEAQQNFPMEYISPFSLGSSVFEDQGSTTHHHQYGYKSVVRFDDDHMQDANDNAFVEISGVGEAEAEMEA</sequence>
<gene>
    <name evidence="7" type="ORF">BGW38_006450</name>
</gene>
<dbReference type="Pfam" id="PF12632">
    <property type="entry name" value="Vezatin"/>
    <property type="match status" value="1"/>
</dbReference>
<dbReference type="EMBL" id="JAABOA010004118">
    <property type="protein sequence ID" value="KAF9578002.1"/>
    <property type="molecule type" value="Genomic_DNA"/>
</dbReference>
<protein>
    <recommendedName>
        <fullName evidence="6">Myosin-binding domain-containing protein</fullName>
    </recommendedName>
</protein>
<dbReference type="InterPro" id="IPR026859">
    <property type="entry name" value="Myosin-bd"/>
</dbReference>
<dbReference type="GO" id="GO:0012505">
    <property type="term" value="C:endomembrane system"/>
    <property type="evidence" value="ECO:0007669"/>
    <property type="project" value="UniProtKB-SubCell"/>
</dbReference>
<evidence type="ECO:0000256" key="4">
    <source>
        <dbReference type="ARBA" id="ARBA00023136"/>
    </source>
</evidence>
<evidence type="ECO:0000256" key="1">
    <source>
        <dbReference type="ARBA" id="ARBA00004308"/>
    </source>
</evidence>
<reference evidence="7" key="1">
    <citation type="journal article" date="2020" name="Fungal Divers.">
        <title>Resolving the Mortierellaceae phylogeny through synthesis of multi-gene phylogenetics and phylogenomics.</title>
        <authorList>
            <person name="Vandepol N."/>
            <person name="Liber J."/>
            <person name="Desiro A."/>
            <person name="Na H."/>
            <person name="Kennedy M."/>
            <person name="Barry K."/>
            <person name="Grigoriev I.V."/>
            <person name="Miller A.N."/>
            <person name="O'Donnell K."/>
            <person name="Stajich J.E."/>
            <person name="Bonito G."/>
        </authorList>
    </citation>
    <scope>NUCLEOTIDE SEQUENCE</scope>
    <source>
        <strain evidence="7">KOD1015</strain>
    </source>
</reference>
<evidence type="ECO:0000256" key="3">
    <source>
        <dbReference type="ARBA" id="ARBA00022989"/>
    </source>
</evidence>
<dbReference type="AlphaFoldDB" id="A0A9P6FM62"/>
<keyword evidence="8" id="KW-1185">Reference proteome</keyword>
<keyword evidence="4" id="KW-0472">Membrane</keyword>
<evidence type="ECO:0000259" key="6">
    <source>
        <dbReference type="Pfam" id="PF12632"/>
    </source>
</evidence>
<evidence type="ECO:0000256" key="5">
    <source>
        <dbReference type="SAM" id="MobiDB-lite"/>
    </source>
</evidence>
<comment type="subcellular location">
    <subcellularLocation>
        <location evidence="1">Endomembrane system</location>
    </subcellularLocation>
</comment>
<feature type="region of interest" description="Disordered" evidence="5">
    <location>
        <begin position="1"/>
        <end position="42"/>
    </location>
</feature>
<comment type="caution">
    <text evidence="7">The sequence shown here is derived from an EMBL/GenBank/DDBJ whole genome shotgun (WGS) entry which is preliminary data.</text>
</comment>
<accession>A0A9P6FM62</accession>
<dbReference type="OrthoDB" id="21151at2759"/>
<dbReference type="Proteomes" id="UP000780801">
    <property type="component" value="Unassembled WGS sequence"/>
</dbReference>
<name>A0A9P6FM62_9FUNG</name>
<feature type="compositionally biased region" description="Polar residues" evidence="5">
    <location>
        <begin position="1"/>
        <end position="10"/>
    </location>
</feature>
<evidence type="ECO:0000313" key="7">
    <source>
        <dbReference type="EMBL" id="KAF9578002.1"/>
    </source>
</evidence>
<organism evidence="7 8">
    <name type="scientific">Lunasporangiospora selenospora</name>
    <dbReference type="NCBI Taxonomy" id="979761"/>
    <lineage>
        <taxon>Eukaryota</taxon>
        <taxon>Fungi</taxon>
        <taxon>Fungi incertae sedis</taxon>
        <taxon>Mucoromycota</taxon>
        <taxon>Mortierellomycotina</taxon>
        <taxon>Mortierellomycetes</taxon>
        <taxon>Mortierellales</taxon>
        <taxon>Mortierellaceae</taxon>
        <taxon>Lunasporangiospora</taxon>
    </lineage>
</organism>
<feature type="region of interest" description="Disordered" evidence="5">
    <location>
        <begin position="408"/>
        <end position="428"/>
    </location>
</feature>
<feature type="compositionally biased region" description="Basic and acidic residues" evidence="5">
    <location>
        <begin position="12"/>
        <end position="26"/>
    </location>
</feature>